<gene>
    <name evidence="2" type="ORF">M4L21_01785</name>
</gene>
<feature type="signal peptide" evidence="1">
    <location>
        <begin position="1"/>
        <end position="16"/>
    </location>
</feature>
<dbReference type="PANTHER" id="PTHR35841">
    <property type="entry name" value="PHOSPHONATES-BINDING PERIPLASMIC PROTEIN"/>
    <property type="match status" value="1"/>
</dbReference>
<keyword evidence="1" id="KW-0732">Signal</keyword>
<evidence type="ECO:0000313" key="2">
    <source>
        <dbReference type="EMBL" id="MDG0858041.1"/>
    </source>
</evidence>
<name>A0A9X4R0F8_9STAP</name>
<accession>A0A9X4R0F8</accession>
<dbReference type="EMBL" id="JAMBPX010000001">
    <property type="protein sequence ID" value="MDG0858041.1"/>
    <property type="molecule type" value="Genomic_DNA"/>
</dbReference>
<dbReference type="SUPFAM" id="SSF53850">
    <property type="entry name" value="Periplasmic binding protein-like II"/>
    <property type="match status" value="1"/>
</dbReference>
<feature type="chain" id="PRO_5040763073" evidence="1">
    <location>
        <begin position="17"/>
        <end position="350"/>
    </location>
</feature>
<proteinExistence type="predicted"/>
<dbReference type="RefSeq" id="WP_277580232.1">
    <property type="nucleotide sequence ID" value="NZ_JAMBPV010000001.1"/>
</dbReference>
<reference evidence="2" key="1">
    <citation type="submission" date="2022-05" db="EMBL/GenBank/DDBJ databases">
        <title>Comparative genomics of Staphylococcus equorum isolates.</title>
        <authorList>
            <person name="Luelf R.H."/>
        </authorList>
    </citation>
    <scope>NUCLEOTIDE SEQUENCE</scope>
    <source>
        <strain evidence="2">TMW 2.2343</strain>
    </source>
</reference>
<organism evidence="2 3">
    <name type="scientific">Staphylococcus equorum</name>
    <dbReference type="NCBI Taxonomy" id="246432"/>
    <lineage>
        <taxon>Bacteria</taxon>
        <taxon>Bacillati</taxon>
        <taxon>Bacillota</taxon>
        <taxon>Bacilli</taxon>
        <taxon>Bacillales</taxon>
        <taxon>Staphylococcaceae</taxon>
        <taxon>Staphylococcus</taxon>
    </lineage>
</organism>
<dbReference type="AlphaFoldDB" id="A0A9X4R0F8"/>
<dbReference type="PANTHER" id="PTHR35841:SF1">
    <property type="entry name" value="PHOSPHONATES-BINDING PERIPLASMIC PROTEIN"/>
    <property type="match status" value="1"/>
</dbReference>
<dbReference type="Gene3D" id="3.40.190.10">
    <property type="entry name" value="Periplasmic binding protein-like II"/>
    <property type="match status" value="2"/>
</dbReference>
<evidence type="ECO:0000313" key="3">
    <source>
        <dbReference type="Proteomes" id="UP001152302"/>
    </source>
</evidence>
<dbReference type="PROSITE" id="PS51257">
    <property type="entry name" value="PROKAR_LIPOPROTEIN"/>
    <property type="match status" value="1"/>
</dbReference>
<dbReference type="Pfam" id="PF12974">
    <property type="entry name" value="Phosphonate-bd"/>
    <property type="match status" value="1"/>
</dbReference>
<comment type="caution">
    <text evidence="2">The sequence shown here is derived from an EMBL/GenBank/DDBJ whole genome shotgun (WGS) entry which is preliminary data.</text>
</comment>
<dbReference type="Proteomes" id="UP001152302">
    <property type="component" value="Unassembled WGS sequence"/>
</dbReference>
<protein>
    <submittedName>
        <fullName evidence="2">PhnD/SsuA/transferrin family substrate-binding protein</fullName>
    </submittedName>
</protein>
<sequence>MKKLWILLMISVLVLAACKTSGSPGGSGGGNGDKDKKSLTMVWYPNESGKELKGAREEIGKIIEEETGKKVKHKLTTDYTVAIETLTNNKADLAFMGAEGYIQAKEKNKAIEPLVVASGPSGTTKDAKYNSWLATKPENMKDYETEKGKYSLDNIENKKMSFVSPSSTSGFLVPSTLIANHFKKQDKYKDLKPKDLSEGGNLLKETMFGNTHQGSAVNLLNGKADIAAFSDINVADYVEVDRGEANKPGTTYKVKEDAKAPFTQYKGEKFGIIKSTPVLNAPIVGNSETLDKETMDKIKEKLTSKEISNNKAVFLPEDEEGSGLFEKTDKEQFVEVEDKWFDPIRNLSDE</sequence>
<evidence type="ECO:0000256" key="1">
    <source>
        <dbReference type="SAM" id="SignalP"/>
    </source>
</evidence>